<keyword evidence="1" id="KW-0472">Membrane</keyword>
<dbReference type="InterPro" id="IPR000242">
    <property type="entry name" value="PTP_cat"/>
</dbReference>
<gene>
    <name evidence="3" type="ORF">E5676_scaffold110G00290</name>
</gene>
<dbReference type="Proteomes" id="UP000321947">
    <property type="component" value="Unassembled WGS sequence"/>
</dbReference>
<dbReference type="PRINTS" id="PR00700">
    <property type="entry name" value="PRTYPHPHTASE"/>
</dbReference>
<organism evidence="3 4">
    <name type="scientific">Cucumis melo var. makuwa</name>
    <name type="common">Oriental melon</name>
    <dbReference type="NCBI Taxonomy" id="1194695"/>
    <lineage>
        <taxon>Eukaryota</taxon>
        <taxon>Viridiplantae</taxon>
        <taxon>Streptophyta</taxon>
        <taxon>Embryophyta</taxon>
        <taxon>Tracheophyta</taxon>
        <taxon>Spermatophyta</taxon>
        <taxon>Magnoliopsida</taxon>
        <taxon>eudicotyledons</taxon>
        <taxon>Gunneridae</taxon>
        <taxon>Pentapetalae</taxon>
        <taxon>rosids</taxon>
        <taxon>fabids</taxon>
        <taxon>Cucurbitales</taxon>
        <taxon>Cucurbitaceae</taxon>
        <taxon>Benincaseae</taxon>
        <taxon>Cucumis</taxon>
    </lineage>
</organism>
<evidence type="ECO:0000256" key="1">
    <source>
        <dbReference type="SAM" id="Phobius"/>
    </source>
</evidence>
<dbReference type="PANTHER" id="PTHR19134:SF449">
    <property type="entry name" value="TYROSINE-PROTEIN PHOSPHATASE 1"/>
    <property type="match status" value="1"/>
</dbReference>
<dbReference type="InterPro" id="IPR029021">
    <property type="entry name" value="Prot-tyrosine_phosphatase-like"/>
</dbReference>
<dbReference type="AlphaFoldDB" id="A0A5D3BA58"/>
<evidence type="ECO:0000313" key="4">
    <source>
        <dbReference type="Proteomes" id="UP000321947"/>
    </source>
</evidence>
<dbReference type="InterPro" id="IPR050348">
    <property type="entry name" value="Protein-Tyr_Phosphatase"/>
</dbReference>
<name>A0A5D3BA58_CUCMM</name>
<feature type="domain" description="Tyrosine-protein phosphatase" evidence="2">
    <location>
        <begin position="55"/>
        <end position="170"/>
    </location>
</feature>
<reference evidence="3 4" key="1">
    <citation type="submission" date="2019-08" db="EMBL/GenBank/DDBJ databases">
        <title>Draft genome sequences of two oriental melons (Cucumis melo L. var makuwa).</title>
        <authorList>
            <person name="Kwon S.-Y."/>
        </authorList>
    </citation>
    <scope>NUCLEOTIDE SEQUENCE [LARGE SCALE GENOMIC DNA]</scope>
    <source>
        <strain evidence="4">cv. Chang Bougi</strain>
        <tissue evidence="3">Leaf</tissue>
    </source>
</reference>
<dbReference type="SMART" id="SM00194">
    <property type="entry name" value="PTPc"/>
    <property type="match status" value="1"/>
</dbReference>
<dbReference type="PANTHER" id="PTHR19134">
    <property type="entry name" value="RECEPTOR-TYPE TYROSINE-PROTEIN PHOSPHATASE"/>
    <property type="match status" value="1"/>
</dbReference>
<protein>
    <submittedName>
        <fullName evidence="3">Protein-tyrosine-phosphatase PTP1 isoform X2</fullName>
    </submittedName>
</protein>
<dbReference type="GO" id="GO:0004725">
    <property type="term" value="F:protein tyrosine phosphatase activity"/>
    <property type="evidence" value="ECO:0007669"/>
    <property type="project" value="InterPro"/>
</dbReference>
<evidence type="ECO:0000313" key="3">
    <source>
        <dbReference type="EMBL" id="TYJ95766.1"/>
    </source>
</evidence>
<keyword evidence="1" id="KW-0812">Transmembrane</keyword>
<dbReference type="Pfam" id="PF00102">
    <property type="entry name" value="Y_phosphatase"/>
    <property type="match status" value="1"/>
</dbReference>
<evidence type="ECO:0000259" key="2">
    <source>
        <dbReference type="PROSITE" id="PS50055"/>
    </source>
</evidence>
<proteinExistence type="predicted"/>
<dbReference type="Gene3D" id="3.90.190.10">
    <property type="entry name" value="Protein tyrosine phosphatase superfamily"/>
    <property type="match status" value="1"/>
</dbReference>
<sequence>MAAADNSSSTSLSSSNPFIFSPDSPPTLALTPHQIKLCSQALEAFTDRLQKPDVINQEFARLQAKRITASDMRRSCSVALDNVNVNKNRYMDVLPFDETRVVLDSCKDYRPSARGYINASFISTSSSKSLSKFIATQGPLPHTYEDFWEMVFQYKCPAILMLTRLVDNYKGIFEVALSSAGNFAEVCNAPGFMGPFRVLSHIGKLANHLTKSDSASIYLVFHVSLLQIVVGQMMLLILFPLKIDNNLMVLVNPIELLEILA</sequence>
<comment type="caution">
    <text evidence="3">The sequence shown here is derived from an EMBL/GenBank/DDBJ whole genome shotgun (WGS) entry which is preliminary data.</text>
</comment>
<keyword evidence="1" id="KW-1133">Transmembrane helix</keyword>
<dbReference type="SUPFAM" id="SSF52799">
    <property type="entry name" value="(Phosphotyrosine protein) phosphatases II"/>
    <property type="match status" value="1"/>
</dbReference>
<accession>A0A5D3BA58</accession>
<dbReference type="PROSITE" id="PS50055">
    <property type="entry name" value="TYR_PHOSPHATASE_PTP"/>
    <property type="match status" value="1"/>
</dbReference>
<dbReference type="EMBL" id="SSTD01020080">
    <property type="protein sequence ID" value="TYJ95766.1"/>
    <property type="molecule type" value="Genomic_DNA"/>
</dbReference>
<feature type="transmembrane region" description="Helical" evidence="1">
    <location>
        <begin position="217"/>
        <end position="239"/>
    </location>
</feature>